<proteinExistence type="predicted"/>
<dbReference type="EMBL" id="CM042889">
    <property type="protein sequence ID" value="KAI4320782.1"/>
    <property type="molecule type" value="Genomic_DNA"/>
</dbReference>
<keyword evidence="2" id="KW-1185">Reference proteome</keyword>
<sequence>MQSGAKHMRSPVACHRNRKPHVDDAPDSPLSVSSTTKGFLFKLEPSFQLSSSAMEGATKWDPDPASFKVLDEVNKMHNSRKKLLDQQANAASVISALES</sequence>
<protein>
    <submittedName>
        <fullName evidence="1">Uncharacterized protein</fullName>
    </submittedName>
</protein>
<reference evidence="2" key="1">
    <citation type="journal article" date="2023" name="Front. Plant Sci.">
        <title>Chromosomal-level genome assembly of Melastoma candidum provides insights into trichome evolution.</title>
        <authorList>
            <person name="Zhong Y."/>
            <person name="Wu W."/>
            <person name="Sun C."/>
            <person name="Zou P."/>
            <person name="Liu Y."/>
            <person name="Dai S."/>
            <person name="Zhou R."/>
        </authorList>
    </citation>
    <scope>NUCLEOTIDE SEQUENCE [LARGE SCALE GENOMIC DNA]</scope>
</reference>
<comment type="caution">
    <text evidence="1">The sequence shown here is derived from an EMBL/GenBank/DDBJ whole genome shotgun (WGS) entry which is preliminary data.</text>
</comment>
<evidence type="ECO:0000313" key="2">
    <source>
        <dbReference type="Proteomes" id="UP001057402"/>
    </source>
</evidence>
<organism evidence="1 2">
    <name type="scientific">Melastoma candidum</name>
    <dbReference type="NCBI Taxonomy" id="119954"/>
    <lineage>
        <taxon>Eukaryota</taxon>
        <taxon>Viridiplantae</taxon>
        <taxon>Streptophyta</taxon>
        <taxon>Embryophyta</taxon>
        <taxon>Tracheophyta</taxon>
        <taxon>Spermatophyta</taxon>
        <taxon>Magnoliopsida</taxon>
        <taxon>eudicotyledons</taxon>
        <taxon>Gunneridae</taxon>
        <taxon>Pentapetalae</taxon>
        <taxon>rosids</taxon>
        <taxon>malvids</taxon>
        <taxon>Myrtales</taxon>
        <taxon>Melastomataceae</taxon>
        <taxon>Melastomatoideae</taxon>
        <taxon>Melastomateae</taxon>
        <taxon>Melastoma</taxon>
    </lineage>
</organism>
<gene>
    <name evidence="1" type="ORF">MLD38_034227</name>
</gene>
<accession>A0ACB9M992</accession>
<name>A0ACB9M992_9MYRT</name>
<dbReference type="Proteomes" id="UP001057402">
    <property type="component" value="Chromosome 10"/>
</dbReference>
<evidence type="ECO:0000313" key="1">
    <source>
        <dbReference type="EMBL" id="KAI4320782.1"/>
    </source>
</evidence>